<feature type="domain" description="Peptidase S49" evidence="8">
    <location>
        <begin position="125"/>
        <end position="281"/>
    </location>
</feature>
<dbReference type="AlphaFoldDB" id="A0A7G5IF05"/>
<evidence type="ECO:0000259" key="8">
    <source>
        <dbReference type="Pfam" id="PF01343"/>
    </source>
</evidence>
<dbReference type="GO" id="GO:0016020">
    <property type="term" value="C:membrane"/>
    <property type="evidence" value="ECO:0007669"/>
    <property type="project" value="UniProtKB-SubCell"/>
</dbReference>
<name>A0A7G5IF05_9SPHN</name>
<dbReference type="PANTHER" id="PTHR33209:SF1">
    <property type="entry name" value="PEPTIDASE S49 DOMAIN-CONTAINING PROTEIN"/>
    <property type="match status" value="1"/>
</dbReference>
<proteinExistence type="inferred from homology"/>
<evidence type="ECO:0000256" key="1">
    <source>
        <dbReference type="ARBA" id="ARBA00004370"/>
    </source>
</evidence>
<evidence type="ECO:0000256" key="6">
    <source>
        <dbReference type="ARBA" id="ARBA00023136"/>
    </source>
</evidence>
<feature type="active site" description="Nucleophile" evidence="7">
    <location>
        <position position="395"/>
    </location>
</feature>
<dbReference type="NCBIfam" id="TIGR00705">
    <property type="entry name" value="SppA_67K"/>
    <property type="match status" value="1"/>
</dbReference>
<feature type="domain" description="Peptidase S49" evidence="8">
    <location>
        <begin position="378"/>
        <end position="529"/>
    </location>
</feature>
<dbReference type="RefSeq" id="WP_182294793.1">
    <property type="nucleotide sequence ID" value="NZ_CP059851.1"/>
</dbReference>
<dbReference type="GO" id="GO:0006465">
    <property type="term" value="P:signal peptide processing"/>
    <property type="evidence" value="ECO:0007669"/>
    <property type="project" value="InterPro"/>
</dbReference>
<feature type="active site" description="Proton donor/acceptor" evidence="7">
    <location>
        <position position="193"/>
    </location>
</feature>
<evidence type="ECO:0000256" key="2">
    <source>
        <dbReference type="ARBA" id="ARBA00008683"/>
    </source>
</evidence>
<keyword evidence="4" id="KW-0378">Hydrolase</keyword>
<dbReference type="EMBL" id="CP059851">
    <property type="protein sequence ID" value="QMW21947.1"/>
    <property type="molecule type" value="Genomic_DNA"/>
</dbReference>
<evidence type="ECO:0000313" key="9">
    <source>
        <dbReference type="EMBL" id="QMW21947.1"/>
    </source>
</evidence>
<evidence type="ECO:0000256" key="7">
    <source>
        <dbReference type="PIRSR" id="PIRSR001217-1"/>
    </source>
</evidence>
<dbReference type="Gene3D" id="6.20.330.10">
    <property type="match status" value="1"/>
</dbReference>
<keyword evidence="10" id="KW-1185">Reference proteome</keyword>
<gene>
    <name evidence="9" type="primary">sppA</name>
    <name evidence="9" type="ORF">H3309_11210</name>
</gene>
<evidence type="ECO:0000313" key="10">
    <source>
        <dbReference type="Proteomes" id="UP000515292"/>
    </source>
</evidence>
<reference evidence="9 10" key="1">
    <citation type="submission" date="2020-07" db="EMBL/GenBank/DDBJ databases">
        <title>Complete genome sequence for Sandaracinobacter sp. M6.</title>
        <authorList>
            <person name="Tang Y."/>
            <person name="Liu Q."/>
            <person name="Guo Z."/>
            <person name="Lei P."/>
            <person name="Huang B."/>
        </authorList>
    </citation>
    <scope>NUCLEOTIDE SEQUENCE [LARGE SCALE GENOMIC DNA]</scope>
    <source>
        <strain evidence="9 10">M6</strain>
    </source>
</reference>
<dbReference type="NCBIfam" id="TIGR00706">
    <property type="entry name" value="SppA_dom"/>
    <property type="match status" value="1"/>
</dbReference>
<dbReference type="InterPro" id="IPR002142">
    <property type="entry name" value="Peptidase_S49"/>
</dbReference>
<comment type="similarity">
    <text evidence="2">Belongs to the peptidase S49 family.</text>
</comment>
<dbReference type="InterPro" id="IPR004635">
    <property type="entry name" value="Pept_S49_SppA"/>
</dbReference>
<comment type="subcellular location">
    <subcellularLocation>
        <location evidence="1">Membrane</location>
    </subcellularLocation>
</comment>
<organism evidence="9 10">
    <name type="scientific">Sandaracinobacteroides saxicola</name>
    <dbReference type="NCBI Taxonomy" id="2759707"/>
    <lineage>
        <taxon>Bacteria</taxon>
        <taxon>Pseudomonadati</taxon>
        <taxon>Pseudomonadota</taxon>
        <taxon>Alphaproteobacteria</taxon>
        <taxon>Sphingomonadales</taxon>
        <taxon>Sphingosinicellaceae</taxon>
        <taxon>Sandaracinobacteroides</taxon>
    </lineage>
</organism>
<evidence type="ECO:0000256" key="4">
    <source>
        <dbReference type="ARBA" id="ARBA00022801"/>
    </source>
</evidence>
<dbReference type="KEGG" id="sand:H3309_11210"/>
<evidence type="ECO:0000256" key="3">
    <source>
        <dbReference type="ARBA" id="ARBA00022670"/>
    </source>
</evidence>
<dbReference type="InterPro" id="IPR029045">
    <property type="entry name" value="ClpP/crotonase-like_dom_sf"/>
</dbReference>
<dbReference type="InterPro" id="IPR004634">
    <property type="entry name" value="Pept_S49_pIV"/>
</dbReference>
<dbReference type="Pfam" id="PF01343">
    <property type="entry name" value="Peptidase_S49"/>
    <property type="match status" value="2"/>
</dbReference>
<sequence>MALMRTLWNFVVGVKDALVLLFMLLFFGLLWAALSFRTPAITVPNDTALVLNMDGVLVDQATPRTAAEVLSSTPTIPQVQVRDVVRAIEAAKDDGSVKLIMLDLDRFLGGGQANLQAVSAALKSFRASGKPVVSYATAYTDDSYYLAAQASEAWLNPLGGVIITGPGGTGLYFKDLLDRLKVDVEVFRVGTYKSFVEPFTRAAASPEAKAADQALADSLWGSYVADVAAARKGVDVRAAVNGWQAGVAAAGGDQAKAALNARLIDRIGDSTAVVASLRKQVGEGDTPDDPLSFNGISMADYLRARSPGGSGDAVGVLYVSGDIVDGEADAGSAGGDTIANLVTEALANDSIRALVVRIDSPGGSVTASEKIRSALMQARARDIPVVASFGPVAASGGYWIATAANRIYAAPTTITGSIGVFGIIPTFNRTLKSAGIGTDGIATTPYSGQPDILGGINEPTKALIQGSISDTYRRFVGLVAAARKLPAAEVEKIAEGRVWSGRDALDRKLVDGFGGLDAAIRDAAKAAKLGDNPRVVTLEAKPGTLEALLNRFGDSPPPPAADAFARLAMISRLRATAQIADALTMAQGASIQARCLACAAHAPPRPANAARAGALLTLLQR</sequence>
<dbReference type="PIRSF" id="PIRSF001217">
    <property type="entry name" value="Protease_4_SppA"/>
    <property type="match status" value="1"/>
</dbReference>
<protein>
    <submittedName>
        <fullName evidence="9">Signal peptide peptidase SppA</fullName>
    </submittedName>
</protein>
<evidence type="ECO:0000256" key="5">
    <source>
        <dbReference type="ARBA" id="ARBA00022825"/>
    </source>
</evidence>
<dbReference type="SUPFAM" id="SSF52096">
    <property type="entry name" value="ClpP/crotonase"/>
    <property type="match status" value="2"/>
</dbReference>
<dbReference type="CDD" id="cd07018">
    <property type="entry name" value="S49_SppA_67K_type"/>
    <property type="match status" value="1"/>
</dbReference>
<dbReference type="InterPro" id="IPR047272">
    <property type="entry name" value="S49_SppA_C"/>
</dbReference>
<keyword evidence="5" id="KW-0720">Serine protease</keyword>
<dbReference type="InterPro" id="IPR047217">
    <property type="entry name" value="S49_SppA_67K_type_N"/>
</dbReference>
<dbReference type="Gene3D" id="3.90.226.10">
    <property type="entry name" value="2-enoyl-CoA Hydratase, Chain A, domain 1"/>
    <property type="match status" value="2"/>
</dbReference>
<accession>A0A7G5IF05</accession>
<dbReference type="Proteomes" id="UP000515292">
    <property type="component" value="Chromosome"/>
</dbReference>
<dbReference type="GO" id="GO:0008236">
    <property type="term" value="F:serine-type peptidase activity"/>
    <property type="evidence" value="ECO:0007669"/>
    <property type="project" value="UniProtKB-KW"/>
</dbReference>
<dbReference type="CDD" id="cd07023">
    <property type="entry name" value="S49_Sppa_N_C"/>
    <property type="match status" value="1"/>
</dbReference>
<keyword evidence="6" id="KW-0472">Membrane</keyword>
<keyword evidence="3" id="KW-0645">Protease</keyword>
<dbReference type="PANTHER" id="PTHR33209">
    <property type="entry name" value="PROTEASE 4"/>
    <property type="match status" value="1"/>
</dbReference>